<comment type="caution">
    <text evidence="1">The sequence shown here is derived from an EMBL/GenBank/DDBJ whole genome shotgun (WGS) entry which is preliminary data.</text>
</comment>
<reference evidence="1" key="1">
    <citation type="journal article" date="2021" name="PeerJ">
        <title>Extensive microbial diversity within the chicken gut microbiome revealed by metagenomics and culture.</title>
        <authorList>
            <person name="Gilroy R."/>
            <person name="Ravi A."/>
            <person name="Getino M."/>
            <person name="Pursley I."/>
            <person name="Horton D.L."/>
            <person name="Alikhan N.F."/>
            <person name="Baker D."/>
            <person name="Gharbi K."/>
            <person name="Hall N."/>
            <person name="Watson M."/>
            <person name="Adriaenssens E.M."/>
            <person name="Foster-Nyarko E."/>
            <person name="Jarju S."/>
            <person name="Secka A."/>
            <person name="Antonio M."/>
            <person name="Oren A."/>
            <person name="Chaudhuri R.R."/>
            <person name="La Ragione R."/>
            <person name="Hildebrand F."/>
            <person name="Pallen M.J."/>
        </authorList>
    </citation>
    <scope>NUCLEOTIDE SEQUENCE</scope>
    <source>
        <strain evidence="1">ChiBcec16_6824</strain>
    </source>
</reference>
<accession>A0A9D2BZK6</accession>
<dbReference type="Proteomes" id="UP000823868">
    <property type="component" value="Unassembled WGS sequence"/>
</dbReference>
<sequence length="132" mass="14998">MEWLSSPHSRIGLILVLFVCAICLFSQLFAIQASTYSNLQDGSPSAEHTPTQSEFNFSDREELYHYAYMDLESATEEEKERILAARKKIICNAEWAADDVNVCVVDSDGNVKEELPHFSELFPSDWKAPSLY</sequence>
<protein>
    <submittedName>
        <fullName evidence="1">Uncharacterized protein</fullName>
    </submittedName>
</protein>
<reference evidence="1" key="2">
    <citation type="submission" date="2021-04" db="EMBL/GenBank/DDBJ databases">
        <authorList>
            <person name="Gilroy R."/>
        </authorList>
    </citation>
    <scope>NUCLEOTIDE SEQUENCE</scope>
    <source>
        <strain evidence="1">ChiBcec16_6824</strain>
    </source>
</reference>
<gene>
    <name evidence="1" type="ORF">H9841_10260</name>
</gene>
<organism evidence="1 2">
    <name type="scientific">Candidatus Flavonifractor merdigallinarum</name>
    <dbReference type="NCBI Taxonomy" id="2838589"/>
    <lineage>
        <taxon>Bacteria</taxon>
        <taxon>Bacillati</taxon>
        <taxon>Bacillota</taxon>
        <taxon>Clostridia</taxon>
        <taxon>Eubacteriales</taxon>
        <taxon>Oscillospiraceae</taxon>
        <taxon>Flavonifractor</taxon>
    </lineage>
</organism>
<name>A0A9D2BZK6_9FIRM</name>
<evidence type="ECO:0000313" key="2">
    <source>
        <dbReference type="Proteomes" id="UP000823868"/>
    </source>
</evidence>
<dbReference type="EMBL" id="DXDX01000186">
    <property type="protein sequence ID" value="HIY22264.1"/>
    <property type="molecule type" value="Genomic_DNA"/>
</dbReference>
<evidence type="ECO:0000313" key="1">
    <source>
        <dbReference type="EMBL" id="HIY22264.1"/>
    </source>
</evidence>
<proteinExistence type="predicted"/>
<dbReference type="AlphaFoldDB" id="A0A9D2BZK6"/>